<dbReference type="Proteomes" id="UP000655443">
    <property type="component" value="Unassembled WGS sequence"/>
</dbReference>
<dbReference type="RefSeq" id="WP_189954914.1">
    <property type="nucleotide sequence ID" value="NZ_BMVG01000009.1"/>
</dbReference>
<dbReference type="AlphaFoldDB" id="A0A918YK70"/>
<gene>
    <name evidence="1" type="ORF">GCM10010339_44260</name>
</gene>
<evidence type="ECO:0000313" key="2">
    <source>
        <dbReference type="Proteomes" id="UP000655443"/>
    </source>
</evidence>
<reference evidence="1" key="2">
    <citation type="submission" date="2020-09" db="EMBL/GenBank/DDBJ databases">
        <authorList>
            <person name="Sun Q."/>
            <person name="Ohkuma M."/>
        </authorList>
    </citation>
    <scope>NUCLEOTIDE SEQUENCE</scope>
    <source>
        <strain evidence="1">JCM 4714</strain>
    </source>
</reference>
<organism evidence="1 2">
    <name type="scientific">Streptomyces alanosinicus</name>
    <dbReference type="NCBI Taxonomy" id="68171"/>
    <lineage>
        <taxon>Bacteria</taxon>
        <taxon>Bacillati</taxon>
        <taxon>Actinomycetota</taxon>
        <taxon>Actinomycetes</taxon>
        <taxon>Kitasatosporales</taxon>
        <taxon>Streptomycetaceae</taxon>
        <taxon>Streptomyces</taxon>
    </lineage>
</organism>
<evidence type="ECO:0000313" key="1">
    <source>
        <dbReference type="EMBL" id="GHE05980.1"/>
    </source>
</evidence>
<accession>A0A918YK70</accession>
<keyword evidence="2" id="KW-1185">Reference proteome</keyword>
<sequence>MIRITVAGFGRRQSVPLAPPTTRSPVPARAPLSLPRRGVEVTDDERSTVLTAADGGALRLHRVLDPTAPDTRPATAAGHVSGAWEAADGTRARAVFVTVHVDGPARG</sequence>
<protein>
    <submittedName>
        <fullName evidence="1">Uncharacterized protein</fullName>
    </submittedName>
</protein>
<reference evidence="1" key="1">
    <citation type="journal article" date="2014" name="Int. J. Syst. Evol. Microbiol.">
        <title>Complete genome sequence of Corynebacterium casei LMG S-19264T (=DSM 44701T), isolated from a smear-ripened cheese.</title>
        <authorList>
            <consortium name="US DOE Joint Genome Institute (JGI-PGF)"/>
            <person name="Walter F."/>
            <person name="Albersmeier A."/>
            <person name="Kalinowski J."/>
            <person name="Ruckert C."/>
        </authorList>
    </citation>
    <scope>NUCLEOTIDE SEQUENCE</scope>
    <source>
        <strain evidence="1">JCM 4714</strain>
    </source>
</reference>
<comment type="caution">
    <text evidence="1">The sequence shown here is derived from an EMBL/GenBank/DDBJ whole genome shotgun (WGS) entry which is preliminary data.</text>
</comment>
<dbReference type="EMBL" id="BMVG01000009">
    <property type="protein sequence ID" value="GHE05980.1"/>
    <property type="molecule type" value="Genomic_DNA"/>
</dbReference>
<proteinExistence type="predicted"/>
<name>A0A918YK70_9ACTN</name>